<evidence type="ECO:0000313" key="3">
    <source>
        <dbReference type="Proteomes" id="UP000054621"/>
    </source>
</evidence>
<dbReference type="RefSeq" id="WP_027271390.1">
    <property type="nucleotide sequence ID" value="NZ_CAAAJE010000017.1"/>
</dbReference>
<protein>
    <submittedName>
        <fullName evidence="2">Uncharacterized protein</fullName>
    </submittedName>
</protein>
<reference evidence="2 3" key="1">
    <citation type="submission" date="2015-11" db="EMBL/GenBank/DDBJ databases">
        <title>Genomic analysis of 38 Legionella species identifies large and diverse effector repertoires.</title>
        <authorList>
            <person name="Burstein D."/>
            <person name="Amaro F."/>
            <person name="Zusman T."/>
            <person name="Lifshitz Z."/>
            <person name="Cohen O."/>
            <person name="Gilbert J.A."/>
            <person name="Pupko T."/>
            <person name="Shuman H.A."/>
            <person name="Segal G."/>
        </authorList>
    </citation>
    <scope>NUCLEOTIDE SEQUENCE [LARGE SCALE GENOMIC DNA]</scope>
    <source>
        <strain evidence="2 3">Mt.St.Helens-4</strain>
    </source>
</reference>
<evidence type="ECO:0000313" key="2">
    <source>
        <dbReference type="EMBL" id="KTD54082.1"/>
    </source>
</evidence>
<dbReference type="PATRIC" id="fig|28087.4.peg.3121"/>
<gene>
    <name evidence="2" type="ORF">Lsai_2904</name>
</gene>
<dbReference type="Proteomes" id="UP000054621">
    <property type="component" value="Unassembled WGS sequence"/>
</dbReference>
<proteinExistence type="predicted"/>
<dbReference type="EMBL" id="LNYV01000037">
    <property type="protein sequence ID" value="KTD54082.1"/>
    <property type="molecule type" value="Genomic_DNA"/>
</dbReference>
<organism evidence="2 3">
    <name type="scientific">Legionella sainthelensi</name>
    <dbReference type="NCBI Taxonomy" id="28087"/>
    <lineage>
        <taxon>Bacteria</taxon>
        <taxon>Pseudomonadati</taxon>
        <taxon>Pseudomonadota</taxon>
        <taxon>Gammaproteobacteria</taxon>
        <taxon>Legionellales</taxon>
        <taxon>Legionellaceae</taxon>
        <taxon>Legionella</taxon>
    </lineage>
</organism>
<name>A0A0W0YBH7_9GAMM</name>
<feature type="region of interest" description="Disordered" evidence="1">
    <location>
        <begin position="1"/>
        <end position="20"/>
    </location>
</feature>
<dbReference type="eggNOG" id="ENOG5030TS4">
    <property type="taxonomic scope" value="Bacteria"/>
</dbReference>
<dbReference type="STRING" id="28087.Lsai_2904"/>
<dbReference type="AlphaFoldDB" id="A0A0W0YBH7"/>
<comment type="caution">
    <text evidence="2">The sequence shown here is derived from an EMBL/GenBank/DDBJ whole genome shotgun (WGS) entry which is preliminary data.</text>
</comment>
<sequence>MKDVNEIDTPSSTETKKEKGRYEDFIKEMKTFENRLGFFNQMLDKALKNPNSKNLKELQECTESLPFSHQCPKA</sequence>
<evidence type="ECO:0000256" key="1">
    <source>
        <dbReference type="SAM" id="MobiDB-lite"/>
    </source>
</evidence>
<dbReference type="OrthoDB" id="5650109at2"/>
<accession>A0A0W0YBH7</accession>